<sequence>MASRSASRRWGMRLAYILVGLALVLAQLLPLEFTPRRWSGPDLLVVLTIAWAARRPNYVPALSVAGMILLADLVLLRPPGVMAALLLVACELLRRQAPMLRDTTFMIEWLTAAAAFVGIGLMNRLVLAVFLVDQAPLGLTVTQIFMNVLVYPLVVGLSYFLLGLHKIAPGDDDAIAGTA</sequence>
<name>A0A4U7N9I3_9RHOB</name>
<feature type="transmembrane region" description="Helical" evidence="1">
    <location>
        <begin position="144"/>
        <end position="162"/>
    </location>
</feature>
<evidence type="ECO:0000313" key="2">
    <source>
        <dbReference type="EMBL" id="TKZ22498.1"/>
    </source>
</evidence>
<keyword evidence="3" id="KW-1185">Reference proteome</keyword>
<dbReference type="Proteomes" id="UP000306575">
    <property type="component" value="Unassembled WGS sequence"/>
</dbReference>
<keyword evidence="1" id="KW-0472">Membrane</keyword>
<feature type="transmembrane region" description="Helical" evidence="1">
    <location>
        <begin position="109"/>
        <end position="132"/>
    </location>
</feature>
<comment type="caution">
    <text evidence="2">The sequence shown here is derived from an EMBL/GenBank/DDBJ whole genome shotgun (WGS) entry which is preliminary data.</text>
</comment>
<protein>
    <submittedName>
        <fullName evidence="2">Rod shape-determining protein MreD</fullName>
    </submittedName>
</protein>
<dbReference type="OrthoDB" id="7629477at2"/>
<keyword evidence="1" id="KW-0812">Transmembrane</keyword>
<keyword evidence="1" id="KW-1133">Transmembrane helix</keyword>
<evidence type="ECO:0000256" key="1">
    <source>
        <dbReference type="SAM" id="Phobius"/>
    </source>
</evidence>
<feature type="transmembrane region" description="Helical" evidence="1">
    <location>
        <begin position="64"/>
        <end position="88"/>
    </location>
</feature>
<dbReference type="EMBL" id="SULI01000001">
    <property type="protein sequence ID" value="TKZ22498.1"/>
    <property type="molecule type" value="Genomic_DNA"/>
</dbReference>
<accession>A0A4U7N9I3</accession>
<reference evidence="2 3" key="1">
    <citation type="submission" date="2019-04" db="EMBL/GenBank/DDBJ databases">
        <title>Genome sequence of Pelagicola litoralis CL-ES2.</title>
        <authorList>
            <person name="Cao J."/>
        </authorList>
    </citation>
    <scope>NUCLEOTIDE SEQUENCE [LARGE SCALE GENOMIC DNA]</scope>
    <source>
        <strain evidence="2 3">CL-ES2</strain>
    </source>
</reference>
<dbReference type="AlphaFoldDB" id="A0A4U7N9I3"/>
<proteinExistence type="predicted"/>
<organism evidence="2 3">
    <name type="scientific">Shimia litoralis</name>
    <dbReference type="NCBI Taxonomy" id="420403"/>
    <lineage>
        <taxon>Bacteria</taxon>
        <taxon>Pseudomonadati</taxon>
        <taxon>Pseudomonadota</taxon>
        <taxon>Alphaproteobacteria</taxon>
        <taxon>Rhodobacterales</taxon>
        <taxon>Roseobacteraceae</taxon>
    </lineage>
</organism>
<dbReference type="RefSeq" id="WP_138014515.1">
    <property type="nucleotide sequence ID" value="NZ_SULI01000001.1"/>
</dbReference>
<evidence type="ECO:0000313" key="3">
    <source>
        <dbReference type="Proteomes" id="UP000306575"/>
    </source>
</evidence>
<gene>
    <name evidence="2" type="ORF">FAP39_01085</name>
</gene>